<evidence type="ECO:0000313" key="1">
    <source>
        <dbReference type="EMBL" id="MCC5599584.1"/>
    </source>
</evidence>
<reference evidence="1 2" key="1">
    <citation type="journal article" date="2021" name="Microorganisms">
        <title>Genome Evolution of Filamentous Cyanobacterium Nostoc Species: From Facultative Symbiosis to Free Living.</title>
        <authorList>
            <person name="Huo D."/>
            <person name="Li H."/>
            <person name="Cai F."/>
            <person name="Guo X."/>
            <person name="Qiao Z."/>
            <person name="Wang W."/>
            <person name="Yu G."/>
            <person name="Li R."/>
        </authorList>
    </citation>
    <scope>NUCLEOTIDE SEQUENCE [LARGE SCALE GENOMIC DNA]</scope>
    <source>
        <strain evidence="1 2">CHAB 5714</strain>
    </source>
</reference>
<organism evidence="1 2">
    <name type="scientific">Nostoc favosum CHAB5714</name>
    <dbReference type="NCBI Taxonomy" id="2780399"/>
    <lineage>
        <taxon>Bacteria</taxon>
        <taxon>Bacillati</taxon>
        <taxon>Cyanobacteriota</taxon>
        <taxon>Cyanophyceae</taxon>
        <taxon>Nostocales</taxon>
        <taxon>Nostocaceae</taxon>
        <taxon>Nostoc</taxon>
        <taxon>Nostoc favosum</taxon>
    </lineage>
</organism>
<sequence length="124" mass="13835">MTLSPQKDGRFSPAYDAVVKNDSILHENRNMRSPYLKIFGLLGAHCCVPLLTTIFHNCKTLSIVLKASILAQVSYLHYKRPVNLDLSNLLEATNGKGIRKILKNLHLLLSSVTVKAEAYNQTLT</sequence>
<keyword evidence="2" id="KW-1185">Reference proteome</keyword>
<protein>
    <submittedName>
        <fullName evidence="1">Uncharacterized protein</fullName>
    </submittedName>
</protein>
<gene>
    <name evidence="1" type="ORF">LC586_10195</name>
</gene>
<name>A0ABS8I6Z8_9NOSO</name>
<dbReference type="RefSeq" id="WP_229484451.1">
    <property type="nucleotide sequence ID" value="NZ_JAIVFQ010000010.1"/>
</dbReference>
<comment type="caution">
    <text evidence="1">The sequence shown here is derived from an EMBL/GenBank/DDBJ whole genome shotgun (WGS) entry which is preliminary data.</text>
</comment>
<dbReference type="EMBL" id="JAIVFQ010000010">
    <property type="protein sequence ID" value="MCC5599584.1"/>
    <property type="molecule type" value="Genomic_DNA"/>
</dbReference>
<evidence type="ECO:0000313" key="2">
    <source>
        <dbReference type="Proteomes" id="UP001199525"/>
    </source>
</evidence>
<proteinExistence type="predicted"/>
<accession>A0ABS8I6Z8</accession>
<dbReference type="Proteomes" id="UP001199525">
    <property type="component" value="Unassembled WGS sequence"/>
</dbReference>